<feature type="compositionally biased region" description="Polar residues" evidence="1">
    <location>
        <begin position="18"/>
        <end position="27"/>
    </location>
</feature>
<dbReference type="GO" id="GO:0016740">
    <property type="term" value="F:transferase activity"/>
    <property type="evidence" value="ECO:0007669"/>
    <property type="project" value="UniProtKB-KW"/>
</dbReference>
<reference evidence="3" key="1">
    <citation type="journal article" date="2021" name="Sci. Rep.">
        <title>Diploid genomic architecture of Nitzschia inconspicua, an elite biomass production diatom.</title>
        <authorList>
            <person name="Oliver A."/>
            <person name="Podell S."/>
            <person name="Pinowska A."/>
            <person name="Traller J.C."/>
            <person name="Smith S.R."/>
            <person name="McClure R."/>
            <person name="Beliaev A."/>
            <person name="Bohutskyi P."/>
            <person name="Hill E.A."/>
            <person name="Rabines A."/>
            <person name="Zheng H."/>
            <person name="Allen L.Z."/>
            <person name="Kuo A."/>
            <person name="Grigoriev I.V."/>
            <person name="Allen A.E."/>
            <person name="Hazlebeck D."/>
            <person name="Allen E.E."/>
        </authorList>
    </citation>
    <scope>NUCLEOTIDE SEQUENCE</scope>
    <source>
        <strain evidence="3">Hildebrandi</strain>
    </source>
</reference>
<dbReference type="Proteomes" id="UP000693970">
    <property type="component" value="Unassembled WGS sequence"/>
</dbReference>
<comment type="caution">
    <text evidence="3">The sequence shown here is derived from an EMBL/GenBank/DDBJ whole genome shotgun (WGS) entry which is preliminary data.</text>
</comment>
<keyword evidence="2" id="KW-0812">Transmembrane</keyword>
<evidence type="ECO:0000313" key="4">
    <source>
        <dbReference type="Proteomes" id="UP000693970"/>
    </source>
</evidence>
<keyword evidence="2" id="KW-0472">Membrane</keyword>
<dbReference type="Pfam" id="PF11316">
    <property type="entry name" value="Rhamno_transf"/>
    <property type="match status" value="1"/>
</dbReference>
<organism evidence="3 4">
    <name type="scientific">Nitzschia inconspicua</name>
    <dbReference type="NCBI Taxonomy" id="303405"/>
    <lineage>
        <taxon>Eukaryota</taxon>
        <taxon>Sar</taxon>
        <taxon>Stramenopiles</taxon>
        <taxon>Ochrophyta</taxon>
        <taxon>Bacillariophyta</taxon>
        <taxon>Bacillariophyceae</taxon>
        <taxon>Bacillariophycidae</taxon>
        <taxon>Bacillariales</taxon>
        <taxon>Bacillariaceae</taxon>
        <taxon>Nitzschia</taxon>
    </lineage>
</organism>
<reference evidence="3" key="2">
    <citation type="submission" date="2021-04" db="EMBL/GenBank/DDBJ databases">
        <authorList>
            <person name="Podell S."/>
        </authorList>
    </citation>
    <scope>NUCLEOTIDE SEQUENCE</scope>
    <source>
        <strain evidence="3">Hildebrandi</strain>
    </source>
</reference>
<sequence>MNSANTSRRRKSQQQQQATGGNDGNSRTTTTTVQPVTSKQQQRKHNGAVVVPAIQFTTALVSSGRFYSMCLALFSLMMMSWALIGFLVIHRSKGSNLQHHPKNRVEASWWKDDLFFSLPCPTDTSNNGRIPDDTSIMDNDDEPFEILHAIVTPFGGGRGQPIISSSLHQNGTLPQYTDMWSRARLQMMETFCAPTLRNQTSSNFVWIVIVDDTTLHDPDVVQRLNRLVQEHNNNNNQIKKNHNNATYGNAYLFQFHPQQSSTMSLSPFLQSRESNYIGWDNIVTEYSQGHLEMLLGDQVSWDQIMTKISVSIMSKLAPNNIDNHQKESSKPLLLLMETTLHTDSGLDRRGVEWMQIIASRHADKLLQVANNHLPSSYLRSIFLPPPVSPEFIWYMCGSSLIEWHNPDILSTKRNIYNEQGISVGRVGRRDGITIGCSPSGTTRARILTTSKPLLSGEKDVVTTASAHQRFPSLQDLPPCQAAVTALSTECMLRVPYPSPIVVTGISIASDSVENPSIENFKYMKPTTDGDGPLIMNGTELVWKILEDYFGIDRYDVWQNSVYLYEHTEDILRGNPCALGGDNSNAVGIDSVGPGCTDDVHQNILRLSNFVRGRRALSTTTTEQKMATMRKIKLEQVQQKRGIA</sequence>
<proteinExistence type="predicted"/>
<dbReference type="EMBL" id="JAGRRH010000001">
    <property type="protein sequence ID" value="KAG7374768.1"/>
    <property type="molecule type" value="Genomic_DNA"/>
</dbReference>
<evidence type="ECO:0000313" key="3">
    <source>
        <dbReference type="EMBL" id="KAG7374768.1"/>
    </source>
</evidence>
<feature type="compositionally biased region" description="Low complexity" evidence="1">
    <location>
        <begin position="28"/>
        <end position="40"/>
    </location>
</feature>
<keyword evidence="4" id="KW-1185">Reference proteome</keyword>
<name>A0A9K3M630_9STRA</name>
<keyword evidence="3" id="KW-0808">Transferase</keyword>
<feature type="region of interest" description="Disordered" evidence="1">
    <location>
        <begin position="1"/>
        <end position="45"/>
    </location>
</feature>
<evidence type="ECO:0000256" key="2">
    <source>
        <dbReference type="SAM" id="Phobius"/>
    </source>
</evidence>
<protein>
    <submittedName>
        <fullName evidence="3">Rhamnosyl transferase</fullName>
    </submittedName>
</protein>
<keyword evidence="2" id="KW-1133">Transmembrane helix</keyword>
<feature type="transmembrane region" description="Helical" evidence="2">
    <location>
        <begin position="66"/>
        <end position="89"/>
    </location>
</feature>
<evidence type="ECO:0000256" key="1">
    <source>
        <dbReference type="SAM" id="MobiDB-lite"/>
    </source>
</evidence>
<accession>A0A9K3M630</accession>
<dbReference type="AlphaFoldDB" id="A0A9K3M630"/>
<dbReference type="InterPro" id="IPR021466">
    <property type="entry name" value="Put_rhamnosyl_transferase"/>
</dbReference>
<gene>
    <name evidence="3" type="ORF">IV203_013863</name>
</gene>